<evidence type="ECO:0000313" key="3">
    <source>
        <dbReference type="Proteomes" id="UP001596380"/>
    </source>
</evidence>
<dbReference type="Pfam" id="PF00903">
    <property type="entry name" value="Glyoxalase"/>
    <property type="match status" value="1"/>
</dbReference>
<dbReference type="PANTHER" id="PTHR36437:SF2">
    <property type="entry name" value="GLYOXALASE_BLEOMYCIN RESISTANCE PROTEIN_DIOXYGENASE"/>
    <property type="match status" value="1"/>
</dbReference>
<dbReference type="PROSITE" id="PS51819">
    <property type="entry name" value="VOC"/>
    <property type="match status" value="1"/>
</dbReference>
<reference evidence="3" key="1">
    <citation type="journal article" date="2019" name="Int. J. Syst. Evol. Microbiol.">
        <title>The Global Catalogue of Microorganisms (GCM) 10K type strain sequencing project: providing services to taxonomists for standard genome sequencing and annotation.</title>
        <authorList>
            <consortium name="The Broad Institute Genomics Platform"/>
            <consortium name="The Broad Institute Genome Sequencing Center for Infectious Disease"/>
            <person name="Wu L."/>
            <person name="Ma J."/>
        </authorList>
    </citation>
    <scope>NUCLEOTIDE SEQUENCE [LARGE SCALE GENOMIC DNA]</scope>
    <source>
        <strain evidence="3">JCM 3369</strain>
    </source>
</reference>
<sequence>MITGLGLATIWVLDQDSAKAFFVDKLGLEERADMTLGDGGMRWVAVGAKDQPSLQLALMVPGPPSLDPESAGHLRGLIAKGVLGAGAFNTDDCRAEYETLSARGVTFIQKPERRPYGIEAIFRDDSGNWYSLTEPFDSLDESADWCPPKDAG</sequence>
<dbReference type="Proteomes" id="UP001596380">
    <property type="component" value="Unassembled WGS sequence"/>
</dbReference>
<dbReference type="InterPro" id="IPR037523">
    <property type="entry name" value="VOC_core"/>
</dbReference>
<dbReference type="InterPro" id="IPR004360">
    <property type="entry name" value="Glyas_Fos-R_dOase_dom"/>
</dbReference>
<dbReference type="Gene3D" id="3.10.180.10">
    <property type="entry name" value="2,3-Dihydroxybiphenyl 1,2-Dioxygenase, domain 1"/>
    <property type="match status" value="1"/>
</dbReference>
<accession>A0ABW2D2T5</accession>
<protein>
    <submittedName>
        <fullName evidence="2">VOC family protein</fullName>
    </submittedName>
</protein>
<dbReference type="EMBL" id="JBHSXS010000075">
    <property type="protein sequence ID" value="MFC6887226.1"/>
    <property type="molecule type" value="Genomic_DNA"/>
</dbReference>
<gene>
    <name evidence="2" type="ORF">ACFQKB_46210</name>
</gene>
<evidence type="ECO:0000313" key="2">
    <source>
        <dbReference type="EMBL" id="MFC6887226.1"/>
    </source>
</evidence>
<dbReference type="InterPro" id="IPR029068">
    <property type="entry name" value="Glyas_Bleomycin-R_OHBP_Dase"/>
</dbReference>
<name>A0ABW2D2T5_9ACTN</name>
<organism evidence="2 3">
    <name type="scientific">Actinomadura yumaensis</name>
    <dbReference type="NCBI Taxonomy" id="111807"/>
    <lineage>
        <taxon>Bacteria</taxon>
        <taxon>Bacillati</taxon>
        <taxon>Actinomycetota</taxon>
        <taxon>Actinomycetes</taxon>
        <taxon>Streptosporangiales</taxon>
        <taxon>Thermomonosporaceae</taxon>
        <taxon>Actinomadura</taxon>
    </lineage>
</organism>
<comment type="caution">
    <text evidence="2">The sequence shown here is derived from an EMBL/GenBank/DDBJ whole genome shotgun (WGS) entry which is preliminary data.</text>
</comment>
<dbReference type="RefSeq" id="WP_160819020.1">
    <property type="nucleotide sequence ID" value="NZ_JBHSXE010000001.1"/>
</dbReference>
<dbReference type="PANTHER" id="PTHR36437">
    <property type="entry name" value="GLYOXALASE/BLEOMYCIN RESISTANCE PROTEIN/DIOXYGENASE"/>
    <property type="match status" value="1"/>
</dbReference>
<proteinExistence type="predicted"/>
<feature type="domain" description="VOC" evidence="1">
    <location>
        <begin position="4"/>
        <end position="135"/>
    </location>
</feature>
<dbReference type="SUPFAM" id="SSF54593">
    <property type="entry name" value="Glyoxalase/Bleomycin resistance protein/Dihydroxybiphenyl dioxygenase"/>
    <property type="match status" value="1"/>
</dbReference>
<evidence type="ECO:0000259" key="1">
    <source>
        <dbReference type="PROSITE" id="PS51819"/>
    </source>
</evidence>
<keyword evidence="3" id="KW-1185">Reference proteome</keyword>